<dbReference type="EMBL" id="JACIEI010000014">
    <property type="protein sequence ID" value="MBB3995401.1"/>
    <property type="molecule type" value="Genomic_DNA"/>
</dbReference>
<gene>
    <name evidence="2" type="ORF">GGR95_003057</name>
</gene>
<organism evidence="2 3">
    <name type="scientific">Sulfitobacter undariae</name>
    <dbReference type="NCBI Taxonomy" id="1563671"/>
    <lineage>
        <taxon>Bacteria</taxon>
        <taxon>Pseudomonadati</taxon>
        <taxon>Pseudomonadota</taxon>
        <taxon>Alphaproteobacteria</taxon>
        <taxon>Rhodobacterales</taxon>
        <taxon>Roseobacteraceae</taxon>
        <taxon>Sulfitobacter</taxon>
    </lineage>
</organism>
<feature type="transmembrane region" description="Helical" evidence="1">
    <location>
        <begin position="6"/>
        <end position="25"/>
    </location>
</feature>
<dbReference type="Proteomes" id="UP000530268">
    <property type="component" value="Unassembled WGS sequence"/>
</dbReference>
<evidence type="ECO:0008006" key="4">
    <source>
        <dbReference type="Google" id="ProtNLM"/>
    </source>
</evidence>
<keyword evidence="3" id="KW-1185">Reference proteome</keyword>
<accession>A0A7W6H0Y1</accession>
<sequence length="30" mass="3509">MRRWIWFIGLYVVSIVVLGSIAMAIRMTLL</sequence>
<evidence type="ECO:0000256" key="1">
    <source>
        <dbReference type="SAM" id="Phobius"/>
    </source>
</evidence>
<keyword evidence="1" id="KW-1133">Transmembrane helix</keyword>
<protein>
    <recommendedName>
        <fullName evidence="4">DUF2474 domain-containing protein</fullName>
    </recommendedName>
</protein>
<comment type="caution">
    <text evidence="2">The sequence shown here is derived from an EMBL/GenBank/DDBJ whole genome shotgun (WGS) entry which is preliminary data.</text>
</comment>
<keyword evidence="1" id="KW-0472">Membrane</keyword>
<evidence type="ECO:0000313" key="3">
    <source>
        <dbReference type="Proteomes" id="UP000530268"/>
    </source>
</evidence>
<reference evidence="2 3" key="1">
    <citation type="submission" date="2020-08" db="EMBL/GenBank/DDBJ databases">
        <title>Genomic Encyclopedia of Type Strains, Phase IV (KMG-IV): sequencing the most valuable type-strain genomes for metagenomic binning, comparative biology and taxonomic classification.</title>
        <authorList>
            <person name="Goeker M."/>
        </authorList>
    </citation>
    <scope>NUCLEOTIDE SEQUENCE [LARGE SCALE GENOMIC DNA]</scope>
    <source>
        <strain evidence="2 3">DSM 102234</strain>
    </source>
</reference>
<name>A0A7W6H0Y1_9RHOB</name>
<proteinExistence type="predicted"/>
<evidence type="ECO:0000313" key="2">
    <source>
        <dbReference type="EMBL" id="MBB3995401.1"/>
    </source>
</evidence>
<dbReference type="AlphaFoldDB" id="A0A7W6H0Y1"/>
<keyword evidence="1" id="KW-0812">Transmembrane</keyword>